<name>A0A7W9E674_9CAUL</name>
<protein>
    <submittedName>
        <fullName evidence="3">NitT/TauT family transport system substrate-binding protein</fullName>
    </submittedName>
</protein>
<feature type="domain" description="SsuA/THI5-like" evidence="2">
    <location>
        <begin position="60"/>
        <end position="139"/>
    </location>
</feature>
<evidence type="ECO:0000256" key="1">
    <source>
        <dbReference type="SAM" id="SignalP"/>
    </source>
</evidence>
<dbReference type="InterPro" id="IPR006311">
    <property type="entry name" value="TAT_signal"/>
</dbReference>
<dbReference type="RefSeq" id="WP_123286073.1">
    <property type="nucleotide sequence ID" value="NZ_JACIJB010000001.1"/>
</dbReference>
<dbReference type="OrthoDB" id="5372616at2"/>
<keyword evidence="4" id="KW-1185">Reference proteome</keyword>
<accession>A0A7W9E674</accession>
<dbReference type="PANTHER" id="PTHR31528:SF3">
    <property type="entry name" value="THIAMINE BIOSYNTHESIS PROTEIN HI_0357-RELATED"/>
    <property type="match status" value="1"/>
</dbReference>
<evidence type="ECO:0000313" key="3">
    <source>
        <dbReference type="EMBL" id="MBB5660007.1"/>
    </source>
</evidence>
<dbReference type="PROSITE" id="PS51257">
    <property type="entry name" value="PROKAR_LIPOPROTEIN"/>
    <property type="match status" value="1"/>
</dbReference>
<comment type="caution">
    <text evidence="3">The sequence shown here is derived from an EMBL/GenBank/DDBJ whole genome shotgun (WGS) entry which is preliminary data.</text>
</comment>
<dbReference type="PANTHER" id="PTHR31528">
    <property type="entry name" value="4-AMINO-5-HYDROXYMETHYL-2-METHYLPYRIMIDINE PHOSPHATE SYNTHASE THI11-RELATED"/>
    <property type="match status" value="1"/>
</dbReference>
<dbReference type="EMBL" id="JACIJB010000001">
    <property type="protein sequence ID" value="MBB5660007.1"/>
    <property type="molecule type" value="Genomic_DNA"/>
</dbReference>
<dbReference type="Gene3D" id="3.40.190.10">
    <property type="entry name" value="Periplasmic binding protein-like II"/>
    <property type="match status" value="2"/>
</dbReference>
<dbReference type="SUPFAM" id="SSF53850">
    <property type="entry name" value="Periplasmic binding protein-like II"/>
    <property type="match status" value="1"/>
</dbReference>
<reference evidence="3 4" key="1">
    <citation type="submission" date="2020-08" db="EMBL/GenBank/DDBJ databases">
        <title>Genomic Encyclopedia of Type Strains, Phase IV (KMG-IV): sequencing the most valuable type-strain genomes for metagenomic binning, comparative biology and taxonomic classification.</title>
        <authorList>
            <person name="Goeker M."/>
        </authorList>
    </citation>
    <scope>NUCLEOTIDE SEQUENCE [LARGE SCALE GENOMIC DNA]</scope>
    <source>
        <strain evidence="3 4">DSM 24448</strain>
    </source>
</reference>
<dbReference type="Proteomes" id="UP000548978">
    <property type="component" value="Unassembled WGS sequence"/>
</dbReference>
<dbReference type="Pfam" id="PF09084">
    <property type="entry name" value="NMT1"/>
    <property type="match status" value="1"/>
</dbReference>
<proteinExistence type="predicted"/>
<dbReference type="InterPro" id="IPR015168">
    <property type="entry name" value="SsuA/THI5"/>
</dbReference>
<keyword evidence="1" id="KW-0732">Signal</keyword>
<feature type="signal peptide" evidence="1">
    <location>
        <begin position="1"/>
        <end position="31"/>
    </location>
</feature>
<dbReference type="PROSITE" id="PS51318">
    <property type="entry name" value="TAT"/>
    <property type="match status" value="1"/>
</dbReference>
<feature type="chain" id="PRO_5031318214" evidence="1">
    <location>
        <begin position="32"/>
        <end position="351"/>
    </location>
</feature>
<dbReference type="GO" id="GO:0009228">
    <property type="term" value="P:thiamine biosynthetic process"/>
    <property type="evidence" value="ECO:0007669"/>
    <property type="project" value="InterPro"/>
</dbReference>
<dbReference type="InterPro" id="IPR027939">
    <property type="entry name" value="NMT1/THI5"/>
</dbReference>
<dbReference type="AlphaFoldDB" id="A0A7W9E674"/>
<organism evidence="3 4">
    <name type="scientific">Brevundimonas halotolerans</name>
    <dbReference type="NCBI Taxonomy" id="69670"/>
    <lineage>
        <taxon>Bacteria</taxon>
        <taxon>Pseudomonadati</taxon>
        <taxon>Pseudomonadota</taxon>
        <taxon>Alphaproteobacteria</taxon>
        <taxon>Caulobacterales</taxon>
        <taxon>Caulobacteraceae</taxon>
        <taxon>Brevundimonas</taxon>
    </lineage>
</organism>
<evidence type="ECO:0000313" key="4">
    <source>
        <dbReference type="Proteomes" id="UP000548978"/>
    </source>
</evidence>
<gene>
    <name evidence="3" type="ORF">FHS65_000725</name>
</gene>
<sequence>MRRPPVRFATLDRRILLTGAAALGLSATVAACGSSEPAIDENGRVRLRLAVGDPAGAELGGFYQALATGLYEARGLNVQLVRPGFGQDVPRALASGKAELGLVADSFTALRLVEEEAPVKAVAVFFQKSPRALIRHAEAGPAAAPPVPPAPAPVQVAEADRDTLWPWFRTLSGFTDDQLADHDLEAFIRDPNALMLGHVTREPVLIPEAGGAVPTSRLLFEDGFASYGALVLAPTAFARDNDEALRAFIAASVEGWAAYIEGDPDPAHTLIRRANRAMTTEQLEQARDALLDAALVTGDAPSVSIGSMSADRWRTFYESASEAGVFPAGLDWQQAFTTDYLSPAVTPAPAS</sequence>
<evidence type="ECO:0000259" key="2">
    <source>
        <dbReference type="Pfam" id="PF09084"/>
    </source>
</evidence>